<protein>
    <submittedName>
        <fullName evidence="2">Uncharacterized protein</fullName>
    </submittedName>
</protein>
<dbReference type="AlphaFoldDB" id="A0A561CR57"/>
<keyword evidence="1" id="KW-1133">Transmembrane helix</keyword>
<evidence type="ECO:0000313" key="2">
    <source>
        <dbReference type="EMBL" id="TWD93477.1"/>
    </source>
</evidence>
<keyword evidence="3" id="KW-1185">Reference proteome</keyword>
<name>A0A561CR57_9BACI</name>
<comment type="caution">
    <text evidence="2">The sequence shown here is derived from an EMBL/GenBank/DDBJ whole genome shotgun (WGS) entry which is preliminary data.</text>
</comment>
<organism evidence="2 3">
    <name type="scientific">Neobacillus bataviensis</name>
    <dbReference type="NCBI Taxonomy" id="220685"/>
    <lineage>
        <taxon>Bacteria</taxon>
        <taxon>Bacillati</taxon>
        <taxon>Bacillota</taxon>
        <taxon>Bacilli</taxon>
        <taxon>Bacillales</taxon>
        <taxon>Bacillaceae</taxon>
        <taxon>Neobacillus</taxon>
    </lineage>
</organism>
<dbReference type="EMBL" id="VIVN01000015">
    <property type="protein sequence ID" value="TWD93477.1"/>
    <property type="molecule type" value="Genomic_DNA"/>
</dbReference>
<evidence type="ECO:0000256" key="1">
    <source>
        <dbReference type="SAM" id="Phobius"/>
    </source>
</evidence>
<gene>
    <name evidence="2" type="ORF">FB550_115118</name>
</gene>
<dbReference type="Proteomes" id="UP000319671">
    <property type="component" value="Unassembled WGS sequence"/>
</dbReference>
<keyword evidence="1" id="KW-0812">Transmembrane</keyword>
<evidence type="ECO:0000313" key="3">
    <source>
        <dbReference type="Proteomes" id="UP000319671"/>
    </source>
</evidence>
<keyword evidence="1" id="KW-0472">Membrane</keyword>
<feature type="transmembrane region" description="Helical" evidence="1">
    <location>
        <begin position="35"/>
        <end position="54"/>
    </location>
</feature>
<sequence>MKVPIYDFLLICLGLSFGTYRIFIDDNHRVSNEFAGILSYILSLWICISCAKSLKGINKS</sequence>
<proteinExistence type="predicted"/>
<accession>A0A561CR57</accession>
<feature type="transmembrane region" description="Helical" evidence="1">
    <location>
        <begin position="5"/>
        <end position="23"/>
    </location>
</feature>
<reference evidence="2 3" key="1">
    <citation type="submission" date="2019-06" db="EMBL/GenBank/DDBJ databases">
        <title>Sorghum-associated microbial communities from plants grown in Nebraska, USA.</title>
        <authorList>
            <person name="Schachtman D."/>
        </authorList>
    </citation>
    <scope>NUCLEOTIDE SEQUENCE [LARGE SCALE GENOMIC DNA]</scope>
    <source>
        <strain evidence="2 3">2482</strain>
    </source>
</reference>